<dbReference type="OrthoDB" id="9787842at2"/>
<name>A0A0V8LX70_9CHLR</name>
<proteinExistence type="predicted"/>
<organism evidence="1 2">
    <name type="scientific">Dehalococcoides mccartyi</name>
    <dbReference type="NCBI Taxonomy" id="61435"/>
    <lineage>
        <taxon>Bacteria</taxon>
        <taxon>Bacillati</taxon>
        <taxon>Chloroflexota</taxon>
        <taxon>Dehalococcoidia</taxon>
        <taxon>Dehalococcoidales</taxon>
        <taxon>Dehalococcoidaceae</taxon>
        <taxon>Dehalococcoides</taxon>
    </lineage>
</organism>
<reference evidence="1 2" key="1">
    <citation type="journal article" date="2015" name="Sci. Rep.">
        <title>A comparative genomics and reductive dehalogenase gene transcription study of two chloroethene-respiring bacteria, Dehalococcoides mccartyi strains MB and 11a.</title>
        <authorList>
            <person name="Low A."/>
            <person name="Shen Z."/>
            <person name="Cheng D."/>
            <person name="Rogers M.J."/>
            <person name="Lee P.K."/>
            <person name="He J."/>
        </authorList>
    </citation>
    <scope>NUCLEOTIDE SEQUENCE [LARGE SCALE GENOMIC DNA]</scope>
    <source>
        <strain evidence="1 2">MB</strain>
    </source>
</reference>
<dbReference type="AlphaFoldDB" id="A0A0V8LX70"/>
<dbReference type="PIRSF" id="PIRSF006421">
    <property type="entry name" value="UCP006421"/>
    <property type="match status" value="1"/>
</dbReference>
<dbReference type="InterPro" id="IPR003374">
    <property type="entry name" value="ApbE-like_sf"/>
</dbReference>
<dbReference type="EMBL" id="JGYD01000029">
    <property type="protein sequence ID" value="KSV16139.1"/>
    <property type="molecule type" value="Genomic_DNA"/>
</dbReference>
<dbReference type="InterPro" id="IPR007183">
    <property type="entry name" value="UPF0280"/>
</dbReference>
<dbReference type="Gene3D" id="3.10.520.10">
    <property type="entry name" value="ApbE-like domains"/>
    <property type="match status" value="1"/>
</dbReference>
<comment type="caution">
    <text evidence="1">The sequence shown here is derived from an EMBL/GenBank/DDBJ whole genome shotgun (WGS) entry which is preliminary data.</text>
</comment>
<accession>A0A0V8LX70</accession>
<dbReference type="Proteomes" id="UP000053577">
    <property type="component" value="Unassembled WGS sequence"/>
</dbReference>
<protein>
    <submittedName>
        <fullName evidence="1">Thiamine biosynthesis protein ApbE</fullName>
    </submittedName>
</protein>
<dbReference type="RefSeq" id="WP_058292999.1">
    <property type="nucleotide sequence ID" value="NZ_JGYD01000029.1"/>
</dbReference>
<evidence type="ECO:0000313" key="2">
    <source>
        <dbReference type="Proteomes" id="UP000053577"/>
    </source>
</evidence>
<evidence type="ECO:0000313" key="1">
    <source>
        <dbReference type="EMBL" id="KSV16139.1"/>
    </source>
</evidence>
<gene>
    <name evidence="1" type="ORF">DA01_08640</name>
</gene>
<sequence length="244" mass="25910">MYEPRNYRNWVNAGKLIPFQIVEEESDLFILAATELKELSYFFTRKYRQEITSYIKRQPVFASSLKPLKIYADAPPIIQAMAEAAAKAGVGPMAAVAGAVAEYVGKELLAYSPEILVENGGDIFVHTLSARRIGIFAGRSVLSGRLALEISPHKSPLGICTSSGTVGHSLSLGKADAALVVSGSAILADAAATAVANQVQTALDIPAALEYGQKIEGVAGLVVIKDDKIGIWGDIQLSPVSPVR</sequence>
<dbReference type="PATRIC" id="fig|61435.5.peg.1701"/>
<dbReference type="NCBIfam" id="NF003323">
    <property type="entry name" value="PRK04334.1-3"/>
    <property type="match status" value="1"/>
</dbReference>
<dbReference type="SUPFAM" id="SSF143631">
    <property type="entry name" value="ApbE-like"/>
    <property type="match status" value="1"/>
</dbReference>